<feature type="domain" description="HTH gntR-type" evidence="4">
    <location>
        <begin position="9"/>
        <end position="77"/>
    </location>
</feature>
<evidence type="ECO:0000259" key="4">
    <source>
        <dbReference type="PROSITE" id="PS50949"/>
    </source>
</evidence>
<dbReference type="AlphaFoldDB" id="A0A250AWB3"/>
<dbReference type="Pfam" id="PF07702">
    <property type="entry name" value="UTRA"/>
    <property type="match status" value="1"/>
</dbReference>
<evidence type="ECO:0000313" key="5">
    <source>
        <dbReference type="EMBL" id="ATA18209.1"/>
    </source>
</evidence>
<protein>
    <submittedName>
        <fullName evidence="5">GntR family transcriptional regulator</fullName>
    </submittedName>
</protein>
<dbReference type="GO" id="GO:0003700">
    <property type="term" value="F:DNA-binding transcription factor activity"/>
    <property type="evidence" value="ECO:0007669"/>
    <property type="project" value="InterPro"/>
</dbReference>
<dbReference type="Proteomes" id="UP000217182">
    <property type="component" value="Chromosome"/>
</dbReference>
<dbReference type="InterPro" id="IPR000524">
    <property type="entry name" value="Tscrpt_reg_HTH_GntR"/>
</dbReference>
<dbReference type="InterPro" id="IPR036390">
    <property type="entry name" value="WH_DNA-bd_sf"/>
</dbReference>
<keyword evidence="3" id="KW-0804">Transcription</keyword>
<name>A0A250AWB3_9GAMM</name>
<dbReference type="PANTHER" id="PTHR44846:SF1">
    <property type="entry name" value="MANNOSYL-D-GLYCERATE TRANSPORT_METABOLISM SYSTEM REPRESSOR MNGR-RELATED"/>
    <property type="match status" value="1"/>
</dbReference>
<keyword evidence="6" id="KW-1185">Reference proteome</keyword>
<dbReference type="OrthoDB" id="6626198at2"/>
<gene>
    <name evidence="5" type="ORF">AWC35_01930</name>
</gene>
<evidence type="ECO:0000256" key="2">
    <source>
        <dbReference type="ARBA" id="ARBA00023125"/>
    </source>
</evidence>
<dbReference type="KEGG" id="gqu:AWC35_01930"/>
<dbReference type="Gene3D" id="3.40.1410.10">
    <property type="entry name" value="Chorismate lyase-like"/>
    <property type="match status" value="1"/>
</dbReference>
<evidence type="ECO:0000256" key="3">
    <source>
        <dbReference type="ARBA" id="ARBA00023163"/>
    </source>
</evidence>
<dbReference type="InterPro" id="IPR028978">
    <property type="entry name" value="Chorismate_lyase_/UTRA_dom_sf"/>
</dbReference>
<dbReference type="PRINTS" id="PR00035">
    <property type="entry name" value="HTHGNTR"/>
</dbReference>
<dbReference type="Gene3D" id="1.10.10.10">
    <property type="entry name" value="Winged helix-like DNA-binding domain superfamily/Winged helix DNA-binding domain"/>
    <property type="match status" value="1"/>
</dbReference>
<reference evidence="5 6" key="1">
    <citation type="submission" date="2016-01" db="EMBL/GenBank/DDBJ databases">
        <authorList>
            <person name="Oliw E.H."/>
        </authorList>
    </citation>
    <scope>NUCLEOTIDE SEQUENCE [LARGE SCALE GENOMIC DNA]</scope>
    <source>
        <strain evidence="5 6">FRB97</strain>
    </source>
</reference>
<dbReference type="RefSeq" id="WP_095844802.1">
    <property type="nucleotide sequence ID" value="NZ_CP014136.1"/>
</dbReference>
<keyword evidence="2" id="KW-0238">DNA-binding</keyword>
<dbReference type="GO" id="GO:0045892">
    <property type="term" value="P:negative regulation of DNA-templated transcription"/>
    <property type="evidence" value="ECO:0007669"/>
    <property type="project" value="TreeGrafter"/>
</dbReference>
<sequence length="238" mass="26944">MTLVRENLTSLYRQIADTLQQEIAAGLYQPSGKLPSESALEQRFGVSRVTVRLALKSLTENGLVERKQGKGTYVSGKKVAHGIHIMRSFHESLKQQGLNATMRLLQRKTVATPNALRELLGENAALTFVARLHLVDDEPIAVGYSHFSVFTQELTWQQTEQETTWSLLEKSARQPILRSEIAIRLTYADKALAGILQINKGAPLFQMERISWFADNHCAEHTVFYIIPERYEFTWSNG</sequence>
<dbReference type="SMART" id="SM00866">
    <property type="entry name" value="UTRA"/>
    <property type="match status" value="1"/>
</dbReference>
<evidence type="ECO:0000313" key="6">
    <source>
        <dbReference type="Proteomes" id="UP000217182"/>
    </source>
</evidence>
<dbReference type="InterPro" id="IPR050679">
    <property type="entry name" value="Bact_HTH_transcr_reg"/>
</dbReference>
<proteinExistence type="predicted"/>
<dbReference type="EMBL" id="CP014136">
    <property type="protein sequence ID" value="ATA18209.1"/>
    <property type="molecule type" value="Genomic_DNA"/>
</dbReference>
<dbReference type="FunFam" id="1.10.10.10:FF:000079">
    <property type="entry name" value="GntR family transcriptional regulator"/>
    <property type="match status" value="1"/>
</dbReference>
<dbReference type="SMART" id="SM00345">
    <property type="entry name" value="HTH_GNTR"/>
    <property type="match status" value="1"/>
</dbReference>
<organism evidence="5 6">
    <name type="scientific">Gibbsiella quercinecans</name>
    <dbReference type="NCBI Taxonomy" id="929813"/>
    <lineage>
        <taxon>Bacteria</taxon>
        <taxon>Pseudomonadati</taxon>
        <taxon>Pseudomonadota</taxon>
        <taxon>Gammaproteobacteria</taxon>
        <taxon>Enterobacterales</taxon>
        <taxon>Yersiniaceae</taxon>
        <taxon>Gibbsiella</taxon>
    </lineage>
</organism>
<accession>A0A250AWB3</accession>
<keyword evidence="1" id="KW-0805">Transcription regulation</keyword>
<dbReference type="Pfam" id="PF00392">
    <property type="entry name" value="GntR"/>
    <property type="match status" value="1"/>
</dbReference>
<dbReference type="PROSITE" id="PS50949">
    <property type="entry name" value="HTH_GNTR"/>
    <property type="match status" value="1"/>
</dbReference>
<dbReference type="InterPro" id="IPR036388">
    <property type="entry name" value="WH-like_DNA-bd_sf"/>
</dbReference>
<dbReference type="PANTHER" id="PTHR44846">
    <property type="entry name" value="MANNOSYL-D-GLYCERATE TRANSPORT/METABOLISM SYSTEM REPRESSOR MNGR-RELATED"/>
    <property type="match status" value="1"/>
</dbReference>
<dbReference type="InterPro" id="IPR011663">
    <property type="entry name" value="UTRA"/>
</dbReference>
<evidence type="ECO:0000256" key="1">
    <source>
        <dbReference type="ARBA" id="ARBA00023015"/>
    </source>
</evidence>
<dbReference type="SUPFAM" id="SSF64288">
    <property type="entry name" value="Chorismate lyase-like"/>
    <property type="match status" value="1"/>
</dbReference>
<dbReference type="SUPFAM" id="SSF46785">
    <property type="entry name" value="Winged helix' DNA-binding domain"/>
    <property type="match status" value="1"/>
</dbReference>
<dbReference type="GO" id="GO:0003677">
    <property type="term" value="F:DNA binding"/>
    <property type="evidence" value="ECO:0007669"/>
    <property type="project" value="UniProtKB-KW"/>
</dbReference>
<dbReference type="CDD" id="cd07377">
    <property type="entry name" value="WHTH_GntR"/>
    <property type="match status" value="1"/>
</dbReference>